<proteinExistence type="predicted"/>
<evidence type="ECO:0000259" key="2">
    <source>
        <dbReference type="Pfam" id="PF13439"/>
    </source>
</evidence>
<dbReference type="GO" id="GO:0016757">
    <property type="term" value="F:glycosyltransferase activity"/>
    <property type="evidence" value="ECO:0007669"/>
    <property type="project" value="InterPro"/>
</dbReference>
<name>A0A420EDN3_9ALTE</name>
<dbReference type="InterPro" id="IPR028098">
    <property type="entry name" value="Glyco_trans_4-like_N"/>
</dbReference>
<keyword evidence="4" id="KW-1185">Reference proteome</keyword>
<protein>
    <submittedName>
        <fullName evidence="3">Glycosyltransferase family 1 protein</fullName>
    </submittedName>
</protein>
<dbReference type="InterPro" id="IPR001296">
    <property type="entry name" value="Glyco_trans_1"/>
</dbReference>
<dbReference type="Proteomes" id="UP000286482">
    <property type="component" value="Unassembled WGS sequence"/>
</dbReference>
<comment type="caution">
    <text evidence="3">The sequence shown here is derived from an EMBL/GenBank/DDBJ whole genome shotgun (WGS) entry which is preliminary data.</text>
</comment>
<dbReference type="SUPFAM" id="SSF53756">
    <property type="entry name" value="UDP-Glycosyltransferase/glycogen phosphorylase"/>
    <property type="match status" value="1"/>
</dbReference>
<dbReference type="GO" id="GO:1901135">
    <property type="term" value="P:carbohydrate derivative metabolic process"/>
    <property type="evidence" value="ECO:0007669"/>
    <property type="project" value="UniProtKB-ARBA"/>
</dbReference>
<keyword evidence="3" id="KW-0808">Transferase</keyword>
<dbReference type="RefSeq" id="WP_120354863.1">
    <property type="nucleotide sequence ID" value="NZ_RAQO01000005.1"/>
</dbReference>
<dbReference type="Pfam" id="PF00534">
    <property type="entry name" value="Glycos_transf_1"/>
    <property type="match status" value="1"/>
</dbReference>
<accession>A0A420EDN3</accession>
<dbReference type="EMBL" id="RAQO01000005">
    <property type="protein sequence ID" value="RKF18783.1"/>
    <property type="molecule type" value="Genomic_DNA"/>
</dbReference>
<gene>
    <name evidence="3" type="ORF">DBZ36_10330</name>
</gene>
<dbReference type="Pfam" id="PF13439">
    <property type="entry name" value="Glyco_transf_4"/>
    <property type="match status" value="1"/>
</dbReference>
<reference evidence="3 4" key="1">
    <citation type="submission" date="2018-09" db="EMBL/GenBank/DDBJ databases">
        <authorList>
            <person name="Wang Z."/>
        </authorList>
    </citation>
    <scope>NUCLEOTIDE SEQUENCE [LARGE SCALE GENOMIC DNA]</scope>
    <source>
        <strain evidence="3 4">ALS 81</strain>
    </source>
</reference>
<dbReference type="Gene3D" id="3.40.50.2000">
    <property type="entry name" value="Glycogen Phosphorylase B"/>
    <property type="match status" value="2"/>
</dbReference>
<sequence>MSKCCTPTICMFLDSRGIGGIESHVLQLSAALQAQGYSVRVLFWKDYGQQHPLHTQLISKQIQVIYLNGSIARLRSYVLKQGVSVLHCHGYKASILARLFCRTSRVRLVSSYHAAEACTGALAFYTKLDFYSARLSDANISVSLALQQQVKGTCVHIDNFVNINPVNERPLRLKRPQIAFVGRVVAVKAPQRVLELAAHLPGFDFLIYGHGDMEHQLKQSSPANVIWKGQVKNMQSHWKQIDLLCLTSLQEGLPMAVLEAMANKVPVMTTKVGGLASLIEHRRNGYMFEHFNALKWSETLLDWQSLSKSQAEHLQRQARASIEQHYSAKALLPRFQQLYGC</sequence>
<feature type="domain" description="Glycosyltransferase subfamily 4-like N-terminal" evidence="2">
    <location>
        <begin position="18"/>
        <end position="152"/>
    </location>
</feature>
<evidence type="ECO:0000313" key="3">
    <source>
        <dbReference type="EMBL" id="RKF18783.1"/>
    </source>
</evidence>
<feature type="domain" description="Glycosyl transferase family 1" evidence="1">
    <location>
        <begin position="170"/>
        <end position="319"/>
    </location>
</feature>
<dbReference type="PANTHER" id="PTHR12526">
    <property type="entry name" value="GLYCOSYLTRANSFERASE"/>
    <property type="match status" value="1"/>
</dbReference>
<dbReference type="CDD" id="cd03801">
    <property type="entry name" value="GT4_PimA-like"/>
    <property type="match status" value="1"/>
</dbReference>
<dbReference type="AlphaFoldDB" id="A0A420EDN3"/>
<evidence type="ECO:0000259" key="1">
    <source>
        <dbReference type="Pfam" id="PF00534"/>
    </source>
</evidence>
<organism evidence="3 4">
    <name type="scientific">Alginatibacterium sediminis</name>
    <dbReference type="NCBI Taxonomy" id="2164068"/>
    <lineage>
        <taxon>Bacteria</taxon>
        <taxon>Pseudomonadati</taxon>
        <taxon>Pseudomonadota</taxon>
        <taxon>Gammaproteobacteria</taxon>
        <taxon>Alteromonadales</taxon>
        <taxon>Alteromonadaceae</taxon>
        <taxon>Alginatibacterium</taxon>
    </lineage>
</organism>
<evidence type="ECO:0000313" key="4">
    <source>
        <dbReference type="Proteomes" id="UP000286482"/>
    </source>
</evidence>
<dbReference type="OrthoDB" id="9768937at2"/>